<gene>
    <name evidence="2" type="ORF">B0J13DRAFT_603175</name>
</gene>
<protein>
    <submittedName>
        <fullName evidence="2">Uncharacterized protein</fullName>
    </submittedName>
</protein>
<evidence type="ECO:0000256" key="1">
    <source>
        <dbReference type="SAM" id="MobiDB-lite"/>
    </source>
</evidence>
<name>A0A9P9JGT2_9HYPO</name>
<feature type="region of interest" description="Disordered" evidence="1">
    <location>
        <begin position="162"/>
        <end position="181"/>
    </location>
</feature>
<dbReference type="Proteomes" id="UP000717696">
    <property type="component" value="Unassembled WGS sequence"/>
</dbReference>
<dbReference type="OrthoDB" id="5105352at2759"/>
<organism evidence="2 3">
    <name type="scientific">Dactylonectria estremocensis</name>
    <dbReference type="NCBI Taxonomy" id="1079267"/>
    <lineage>
        <taxon>Eukaryota</taxon>
        <taxon>Fungi</taxon>
        <taxon>Dikarya</taxon>
        <taxon>Ascomycota</taxon>
        <taxon>Pezizomycotina</taxon>
        <taxon>Sordariomycetes</taxon>
        <taxon>Hypocreomycetidae</taxon>
        <taxon>Hypocreales</taxon>
        <taxon>Nectriaceae</taxon>
        <taxon>Dactylonectria</taxon>
    </lineage>
</organism>
<proteinExistence type="predicted"/>
<evidence type="ECO:0000313" key="3">
    <source>
        <dbReference type="Proteomes" id="UP000717696"/>
    </source>
</evidence>
<sequence>MSRHYPSTCVMFPSSFCPACGTTFTMPGGCLCYISPSTDSPVRSSPQTTIAAAVPVPVPDDPPPRRTRTRPCPVCNNEVTLNAYADHLKVHKLLTEEHGVKAGRPCEGCRLKGRDCRVARVPGARGLNTFRCRSCLQYHECCSYTKELRGLDKATLEVHPGVKPARATEGSGEGKLDLEPE</sequence>
<dbReference type="EMBL" id="JAGMUU010000003">
    <property type="protein sequence ID" value="KAH7157413.1"/>
    <property type="molecule type" value="Genomic_DNA"/>
</dbReference>
<reference evidence="2" key="1">
    <citation type="journal article" date="2021" name="Nat. Commun.">
        <title>Genetic determinants of endophytism in the Arabidopsis root mycobiome.</title>
        <authorList>
            <person name="Mesny F."/>
            <person name="Miyauchi S."/>
            <person name="Thiergart T."/>
            <person name="Pickel B."/>
            <person name="Atanasova L."/>
            <person name="Karlsson M."/>
            <person name="Huettel B."/>
            <person name="Barry K.W."/>
            <person name="Haridas S."/>
            <person name="Chen C."/>
            <person name="Bauer D."/>
            <person name="Andreopoulos W."/>
            <person name="Pangilinan J."/>
            <person name="LaButti K."/>
            <person name="Riley R."/>
            <person name="Lipzen A."/>
            <person name="Clum A."/>
            <person name="Drula E."/>
            <person name="Henrissat B."/>
            <person name="Kohler A."/>
            <person name="Grigoriev I.V."/>
            <person name="Martin F.M."/>
            <person name="Hacquard S."/>
        </authorList>
    </citation>
    <scope>NUCLEOTIDE SEQUENCE</scope>
    <source>
        <strain evidence="2">MPI-CAGE-AT-0021</strain>
    </source>
</reference>
<keyword evidence="3" id="KW-1185">Reference proteome</keyword>
<accession>A0A9P9JGT2</accession>
<dbReference type="AlphaFoldDB" id="A0A9P9JGT2"/>
<evidence type="ECO:0000313" key="2">
    <source>
        <dbReference type="EMBL" id="KAH7157413.1"/>
    </source>
</evidence>
<feature type="compositionally biased region" description="Basic and acidic residues" evidence="1">
    <location>
        <begin position="172"/>
        <end position="181"/>
    </location>
</feature>
<comment type="caution">
    <text evidence="2">The sequence shown here is derived from an EMBL/GenBank/DDBJ whole genome shotgun (WGS) entry which is preliminary data.</text>
</comment>